<name>A0A6C2YGL3_9BACT</name>
<proteinExistence type="predicted"/>
<reference evidence="2" key="1">
    <citation type="submission" date="2019-04" db="EMBL/GenBank/DDBJ databases">
        <authorList>
            <consortium name="Science for Life Laboratories"/>
        </authorList>
    </citation>
    <scope>NUCLEOTIDE SEQUENCE</scope>
    <source>
        <strain evidence="2">MBLW1</strain>
    </source>
</reference>
<protein>
    <submittedName>
        <fullName evidence="2">Uncharacterized protein</fullName>
    </submittedName>
</protein>
<evidence type="ECO:0000313" key="2">
    <source>
        <dbReference type="EMBL" id="VIP00660.1"/>
    </source>
</evidence>
<feature type="region of interest" description="Disordered" evidence="1">
    <location>
        <begin position="135"/>
        <end position="161"/>
    </location>
</feature>
<dbReference type="EMBL" id="LR593887">
    <property type="protein sequence ID" value="VTR96738.1"/>
    <property type="molecule type" value="Genomic_DNA"/>
</dbReference>
<evidence type="ECO:0000256" key="1">
    <source>
        <dbReference type="SAM" id="MobiDB-lite"/>
    </source>
</evidence>
<accession>A0A6C2YGL3</accession>
<evidence type="ECO:0000313" key="3">
    <source>
        <dbReference type="Proteomes" id="UP000464378"/>
    </source>
</evidence>
<dbReference type="InParanoid" id="A0A6C2YGL3"/>
<dbReference type="KEGG" id="tim:GMBLW1_33000"/>
<gene>
    <name evidence="2" type="ORF">GMBLW1_33000</name>
</gene>
<sequence>MAELYLVMPLSADNIAELASFGVRPPAQLGMPRPLTPRQVLLAVRSVPGLEATVRRRPEKQLIRIDLSPPGTGNTRPAGSGTEISLVEVTTEDSPCQLEFRGGTATLVASVAERIAAECGPIVIWPASGAPPFVCTGEPTDAQSGTADNRRSGQSPNESGC</sequence>
<organism evidence="2">
    <name type="scientific">Tuwongella immobilis</name>
    <dbReference type="NCBI Taxonomy" id="692036"/>
    <lineage>
        <taxon>Bacteria</taxon>
        <taxon>Pseudomonadati</taxon>
        <taxon>Planctomycetota</taxon>
        <taxon>Planctomycetia</taxon>
        <taxon>Gemmatales</taxon>
        <taxon>Gemmataceae</taxon>
        <taxon>Tuwongella</taxon>
    </lineage>
</organism>
<dbReference type="RefSeq" id="WP_162655859.1">
    <property type="nucleotide sequence ID" value="NZ_LR593887.1"/>
</dbReference>
<keyword evidence="3" id="KW-1185">Reference proteome</keyword>
<dbReference type="Proteomes" id="UP000464378">
    <property type="component" value="Chromosome"/>
</dbReference>
<dbReference type="EMBL" id="LR586016">
    <property type="protein sequence ID" value="VIP00660.1"/>
    <property type="molecule type" value="Genomic_DNA"/>
</dbReference>
<feature type="compositionally biased region" description="Polar residues" evidence="1">
    <location>
        <begin position="141"/>
        <end position="161"/>
    </location>
</feature>
<dbReference type="AlphaFoldDB" id="A0A6C2YGL3"/>